<proteinExistence type="predicted"/>
<gene>
    <name evidence="2" type="ORF">ALEPTO_LOCUS7651</name>
</gene>
<dbReference type="InterPro" id="IPR041698">
    <property type="entry name" value="Methyltransf_25"/>
</dbReference>
<dbReference type="PANTHER" id="PTHR43591:SF105">
    <property type="entry name" value="METHYLTRANSFERASE DOMAIN-CONTAINING PROTEIN-RELATED"/>
    <property type="match status" value="1"/>
</dbReference>
<protein>
    <submittedName>
        <fullName evidence="2">9232_t:CDS:1</fullName>
    </submittedName>
</protein>
<dbReference type="AlphaFoldDB" id="A0A9N9GB22"/>
<reference evidence="2" key="1">
    <citation type="submission" date="2021-06" db="EMBL/GenBank/DDBJ databases">
        <authorList>
            <person name="Kallberg Y."/>
            <person name="Tangrot J."/>
            <person name="Rosling A."/>
        </authorList>
    </citation>
    <scope>NUCLEOTIDE SEQUENCE</scope>
    <source>
        <strain evidence="2">FL130A</strain>
    </source>
</reference>
<accession>A0A9N9GB22</accession>
<dbReference type="Pfam" id="PF13649">
    <property type="entry name" value="Methyltransf_25"/>
    <property type="match status" value="1"/>
</dbReference>
<dbReference type="InterPro" id="IPR029063">
    <property type="entry name" value="SAM-dependent_MTases_sf"/>
</dbReference>
<dbReference type="OrthoDB" id="2013972at2759"/>
<organism evidence="2 3">
    <name type="scientific">Ambispora leptoticha</name>
    <dbReference type="NCBI Taxonomy" id="144679"/>
    <lineage>
        <taxon>Eukaryota</taxon>
        <taxon>Fungi</taxon>
        <taxon>Fungi incertae sedis</taxon>
        <taxon>Mucoromycota</taxon>
        <taxon>Glomeromycotina</taxon>
        <taxon>Glomeromycetes</taxon>
        <taxon>Archaeosporales</taxon>
        <taxon>Ambisporaceae</taxon>
        <taxon>Ambispora</taxon>
    </lineage>
</organism>
<dbReference type="GO" id="GO:0008168">
    <property type="term" value="F:methyltransferase activity"/>
    <property type="evidence" value="ECO:0007669"/>
    <property type="project" value="TreeGrafter"/>
</dbReference>
<evidence type="ECO:0000313" key="3">
    <source>
        <dbReference type="Proteomes" id="UP000789508"/>
    </source>
</evidence>
<sequence length="295" mass="34392">MGNSASTPAKRIDTSTVSCYNFQSTNVSERYQYIMQMNEERVDRFQIQHHLYREVLKNNFSAPIDDVLKQGASVLDLGCGPGMWVCEMATNYRLSLFHGIDYHNIFPTQKPVNAQFIKANLLEGLPFKDASFDYVHLRSMVFCFTPDQWEHIVINEAIRLLRPNAYIELSEFDVKILNGGPCVTRFSDALREKLFANKMDPSIALKLSDILQQYKSLKNVRRQEIRVNFGRSGGKLGEIQAELSIRLLREDAKLFRGLFKMNAREYDEFVENYIQELNTHPVYMTWYKFWAQKKN</sequence>
<feature type="domain" description="Methyltransferase" evidence="1">
    <location>
        <begin position="74"/>
        <end position="164"/>
    </location>
</feature>
<name>A0A9N9GB22_9GLOM</name>
<dbReference type="EMBL" id="CAJVPS010003491">
    <property type="protein sequence ID" value="CAG8589879.1"/>
    <property type="molecule type" value="Genomic_DNA"/>
</dbReference>
<evidence type="ECO:0000313" key="2">
    <source>
        <dbReference type="EMBL" id="CAG8589879.1"/>
    </source>
</evidence>
<comment type="caution">
    <text evidence="2">The sequence shown here is derived from an EMBL/GenBank/DDBJ whole genome shotgun (WGS) entry which is preliminary data.</text>
</comment>
<evidence type="ECO:0000259" key="1">
    <source>
        <dbReference type="Pfam" id="PF13649"/>
    </source>
</evidence>
<dbReference type="Proteomes" id="UP000789508">
    <property type="component" value="Unassembled WGS sequence"/>
</dbReference>
<dbReference type="PANTHER" id="PTHR43591">
    <property type="entry name" value="METHYLTRANSFERASE"/>
    <property type="match status" value="1"/>
</dbReference>
<dbReference type="SUPFAM" id="SSF53335">
    <property type="entry name" value="S-adenosyl-L-methionine-dependent methyltransferases"/>
    <property type="match status" value="1"/>
</dbReference>
<dbReference type="Gene3D" id="3.40.50.150">
    <property type="entry name" value="Vaccinia Virus protein VP39"/>
    <property type="match status" value="1"/>
</dbReference>
<keyword evidence="3" id="KW-1185">Reference proteome</keyword>
<dbReference type="CDD" id="cd02440">
    <property type="entry name" value="AdoMet_MTases"/>
    <property type="match status" value="1"/>
</dbReference>